<feature type="signal peptide" evidence="2">
    <location>
        <begin position="1"/>
        <end position="19"/>
    </location>
</feature>
<feature type="compositionally biased region" description="Polar residues" evidence="1">
    <location>
        <begin position="59"/>
        <end position="69"/>
    </location>
</feature>
<dbReference type="Proteomes" id="UP001215280">
    <property type="component" value="Unassembled WGS sequence"/>
</dbReference>
<keyword evidence="4" id="KW-1185">Reference proteome</keyword>
<feature type="region of interest" description="Disordered" evidence="1">
    <location>
        <begin position="194"/>
        <end position="213"/>
    </location>
</feature>
<proteinExistence type="predicted"/>
<organism evidence="3 4">
    <name type="scientific">Mycena maculata</name>
    <dbReference type="NCBI Taxonomy" id="230809"/>
    <lineage>
        <taxon>Eukaryota</taxon>
        <taxon>Fungi</taxon>
        <taxon>Dikarya</taxon>
        <taxon>Basidiomycota</taxon>
        <taxon>Agaricomycotina</taxon>
        <taxon>Agaricomycetes</taxon>
        <taxon>Agaricomycetidae</taxon>
        <taxon>Agaricales</taxon>
        <taxon>Marasmiineae</taxon>
        <taxon>Mycenaceae</taxon>
        <taxon>Mycena</taxon>
    </lineage>
</organism>
<feature type="chain" id="PRO_5042104624" description="Secreted protein" evidence="2">
    <location>
        <begin position="20"/>
        <end position="213"/>
    </location>
</feature>
<dbReference type="EMBL" id="JARJLG010000026">
    <property type="protein sequence ID" value="KAJ7769108.1"/>
    <property type="molecule type" value="Genomic_DNA"/>
</dbReference>
<dbReference type="AlphaFoldDB" id="A0AAD7NP39"/>
<name>A0AAD7NP39_9AGAR</name>
<comment type="caution">
    <text evidence="3">The sequence shown here is derived from an EMBL/GenBank/DDBJ whole genome shotgun (WGS) entry which is preliminary data.</text>
</comment>
<sequence>MSGSLLGPQILLLTSVVHAVKVCKAGCADDAQPSLRHTNCKSSQRKRGLHDVHTLRSLPYTTDGESGSTPREAATPSANARRMDLKNDRKWCSRCQIPFHSAIKPHSPAPLSVFLRSRDSRILHALRTRPSRDTEQWTSFFANSRCPSQLIALTSALIHALLCDPLACAHLCHCQCVCSKPSCGRQKHGIFGLGQASSPHPTNGEADRYVGAH</sequence>
<accession>A0AAD7NP39</accession>
<evidence type="ECO:0000313" key="4">
    <source>
        <dbReference type="Proteomes" id="UP001215280"/>
    </source>
</evidence>
<evidence type="ECO:0000313" key="3">
    <source>
        <dbReference type="EMBL" id="KAJ7769108.1"/>
    </source>
</evidence>
<reference evidence="3" key="1">
    <citation type="submission" date="2023-03" db="EMBL/GenBank/DDBJ databases">
        <title>Massive genome expansion in bonnet fungi (Mycena s.s.) driven by repeated elements and novel gene families across ecological guilds.</title>
        <authorList>
            <consortium name="Lawrence Berkeley National Laboratory"/>
            <person name="Harder C.B."/>
            <person name="Miyauchi S."/>
            <person name="Viragh M."/>
            <person name="Kuo A."/>
            <person name="Thoen E."/>
            <person name="Andreopoulos B."/>
            <person name="Lu D."/>
            <person name="Skrede I."/>
            <person name="Drula E."/>
            <person name="Henrissat B."/>
            <person name="Morin E."/>
            <person name="Kohler A."/>
            <person name="Barry K."/>
            <person name="LaButti K."/>
            <person name="Morin E."/>
            <person name="Salamov A."/>
            <person name="Lipzen A."/>
            <person name="Mereny Z."/>
            <person name="Hegedus B."/>
            <person name="Baldrian P."/>
            <person name="Stursova M."/>
            <person name="Weitz H."/>
            <person name="Taylor A."/>
            <person name="Grigoriev I.V."/>
            <person name="Nagy L.G."/>
            <person name="Martin F."/>
            <person name="Kauserud H."/>
        </authorList>
    </citation>
    <scope>NUCLEOTIDE SEQUENCE</scope>
    <source>
        <strain evidence="3">CBHHK188m</strain>
    </source>
</reference>
<protein>
    <recommendedName>
        <fullName evidence="5">Secreted protein</fullName>
    </recommendedName>
</protein>
<keyword evidence="2" id="KW-0732">Signal</keyword>
<evidence type="ECO:0008006" key="5">
    <source>
        <dbReference type="Google" id="ProtNLM"/>
    </source>
</evidence>
<feature type="region of interest" description="Disordered" evidence="1">
    <location>
        <begin position="38"/>
        <end position="81"/>
    </location>
</feature>
<evidence type="ECO:0000256" key="1">
    <source>
        <dbReference type="SAM" id="MobiDB-lite"/>
    </source>
</evidence>
<evidence type="ECO:0000256" key="2">
    <source>
        <dbReference type="SAM" id="SignalP"/>
    </source>
</evidence>
<gene>
    <name evidence="3" type="ORF">DFH07DRAFT_806877</name>
</gene>